<evidence type="ECO:0000256" key="1">
    <source>
        <dbReference type="SAM" id="MobiDB-lite"/>
    </source>
</evidence>
<dbReference type="Proteomes" id="UP000245629">
    <property type="component" value="Plasmid unnamed2"/>
</dbReference>
<evidence type="ECO:0000313" key="3">
    <source>
        <dbReference type="Proteomes" id="UP000245629"/>
    </source>
</evidence>
<feature type="region of interest" description="Disordered" evidence="1">
    <location>
        <begin position="50"/>
        <end position="92"/>
    </location>
</feature>
<name>A0A2S2CYG3_9PROT</name>
<dbReference type="RefSeq" id="WP_109332851.1">
    <property type="nucleotide sequence ID" value="NZ_CP029357.1"/>
</dbReference>
<dbReference type="OrthoDB" id="7365448at2"/>
<accession>A0A2S2CYG3</accession>
<gene>
    <name evidence="2" type="ORF">DEW08_26160</name>
</gene>
<keyword evidence="2" id="KW-0614">Plasmid</keyword>
<organism evidence="2 3">
    <name type="scientific">Azospirillum thermophilum</name>
    <dbReference type="NCBI Taxonomy" id="2202148"/>
    <lineage>
        <taxon>Bacteria</taxon>
        <taxon>Pseudomonadati</taxon>
        <taxon>Pseudomonadota</taxon>
        <taxon>Alphaproteobacteria</taxon>
        <taxon>Rhodospirillales</taxon>
        <taxon>Azospirillaceae</taxon>
        <taxon>Azospirillum</taxon>
    </lineage>
</organism>
<geneLocation type="plasmid" evidence="2 3">
    <name>unnamed2</name>
</geneLocation>
<keyword evidence="3" id="KW-1185">Reference proteome</keyword>
<dbReference type="KEGG" id="azz:DEW08_26160"/>
<sequence length="156" mass="16420">MTVALGFRRGKSCIPRDRTQGLAALGFAGLLLADAWERCDPRCLDSSVTRFGRPGRAPRSGPDALADLPAEPDPEDGPQSANNGTRLVPRSPIPDSTWAAVARLIAAGYSPTEAGARLGLHRTTIWGRGRSTAASACASIGNIVRWCARRAPGCGR</sequence>
<dbReference type="EMBL" id="CP029357">
    <property type="protein sequence ID" value="AWK89508.1"/>
    <property type="molecule type" value="Genomic_DNA"/>
</dbReference>
<dbReference type="AlphaFoldDB" id="A0A2S2CYG3"/>
<reference evidence="3" key="1">
    <citation type="submission" date="2018-05" db="EMBL/GenBank/DDBJ databases">
        <title>Azospirillum thermophila sp. nov., a novel isolated from hot spring.</title>
        <authorList>
            <person name="Zhao Z."/>
        </authorList>
    </citation>
    <scope>NUCLEOTIDE SEQUENCE [LARGE SCALE GENOMIC DNA]</scope>
    <source>
        <strain evidence="3">CFH 70021</strain>
        <plasmid evidence="3">unnamed2</plasmid>
    </source>
</reference>
<evidence type="ECO:0000313" key="2">
    <source>
        <dbReference type="EMBL" id="AWK89508.1"/>
    </source>
</evidence>
<proteinExistence type="predicted"/>
<protein>
    <submittedName>
        <fullName evidence="2">Uncharacterized protein</fullName>
    </submittedName>
</protein>